<dbReference type="InterPro" id="IPR041465">
    <property type="entry name" value="SfsA_N"/>
</dbReference>
<protein>
    <recommendedName>
        <fullName evidence="1">Sugar fermentation stimulation protein homolog</fullName>
    </recommendedName>
</protein>
<dbReference type="AlphaFoldDB" id="A0A6G8APN8"/>
<dbReference type="Gene3D" id="3.40.1350.60">
    <property type="match status" value="1"/>
</dbReference>
<accession>A0A6G8APN8</accession>
<dbReference type="InterPro" id="IPR005224">
    <property type="entry name" value="SfsA"/>
</dbReference>
<dbReference type="PANTHER" id="PTHR30545">
    <property type="entry name" value="SUGAR FERMENTATION STIMULATION PROTEIN A"/>
    <property type="match status" value="1"/>
</dbReference>
<comment type="similarity">
    <text evidence="1">Belongs to the SfsA family.</text>
</comment>
<name>A0A6G8APN8_9ENTE</name>
<sequence>MEYPKVETVPLLQRDNRFIAQVTLPNQEEPERVHVKNTGRCKELLFPGAEVAISYQGSATRKTDYDLIAANKNGTWVNIDSQVPNQLAAEGIASGAISLPGLVGPITEVKREVTFGSSRFDVVVETATGQTAIVEVKGMTLEANGIGAFPDAPSLRALKHVKELAALQKEGYQTYVLFIAQLESVSKGTVHTERQPELSAALQAAMTAGTQVLVYNCQVTADTIELKEEIAFDLAIEFKETK</sequence>
<evidence type="ECO:0000259" key="3">
    <source>
        <dbReference type="Pfam" id="PF17746"/>
    </source>
</evidence>
<evidence type="ECO:0000313" key="5">
    <source>
        <dbReference type="Proteomes" id="UP000500890"/>
    </source>
</evidence>
<dbReference type="PANTHER" id="PTHR30545:SF2">
    <property type="entry name" value="SUGAR FERMENTATION STIMULATION PROTEIN A"/>
    <property type="match status" value="1"/>
</dbReference>
<dbReference type="Gene3D" id="2.40.50.580">
    <property type="match status" value="1"/>
</dbReference>
<dbReference type="KEGG" id="vah:G7081_00535"/>
<dbReference type="Pfam" id="PF03749">
    <property type="entry name" value="SfsA"/>
    <property type="match status" value="1"/>
</dbReference>
<dbReference type="EMBL" id="CP049886">
    <property type="protein sequence ID" value="QIL46966.1"/>
    <property type="molecule type" value="Genomic_DNA"/>
</dbReference>
<dbReference type="Proteomes" id="UP000500890">
    <property type="component" value="Chromosome"/>
</dbReference>
<dbReference type="GO" id="GO:0003677">
    <property type="term" value="F:DNA binding"/>
    <property type="evidence" value="ECO:0007669"/>
    <property type="project" value="InterPro"/>
</dbReference>
<dbReference type="Pfam" id="PF17746">
    <property type="entry name" value="SfsA_N"/>
    <property type="match status" value="1"/>
</dbReference>
<evidence type="ECO:0000313" key="4">
    <source>
        <dbReference type="EMBL" id="QIL46966.1"/>
    </source>
</evidence>
<dbReference type="NCBIfam" id="TIGR00230">
    <property type="entry name" value="sfsA"/>
    <property type="match status" value="1"/>
</dbReference>
<dbReference type="CDD" id="cd22359">
    <property type="entry name" value="SfsA-like_bacterial"/>
    <property type="match status" value="1"/>
</dbReference>
<evidence type="ECO:0000256" key="1">
    <source>
        <dbReference type="HAMAP-Rule" id="MF_00095"/>
    </source>
</evidence>
<feature type="domain" description="SfsA N-terminal OB" evidence="3">
    <location>
        <begin position="12"/>
        <end position="79"/>
    </location>
</feature>
<dbReference type="InterPro" id="IPR040452">
    <property type="entry name" value="SfsA_C"/>
</dbReference>
<proteinExistence type="inferred from homology"/>
<keyword evidence="5" id="KW-1185">Reference proteome</keyword>
<dbReference type="HAMAP" id="MF_00095">
    <property type="entry name" value="SfsA"/>
    <property type="match status" value="1"/>
</dbReference>
<dbReference type="RefSeq" id="WP_166008352.1">
    <property type="nucleotide sequence ID" value="NZ_CP049886.1"/>
</dbReference>
<evidence type="ECO:0000259" key="2">
    <source>
        <dbReference type="Pfam" id="PF03749"/>
    </source>
</evidence>
<reference evidence="4 5" key="1">
    <citation type="submission" date="2020-03" db="EMBL/GenBank/DDBJ databases">
        <title>Vagococcus sp. nov., isolated from beetles.</title>
        <authorList>
            <person name="Hyun D.-W."/>
            <person name="Bae J.-W."/>
        </authorList>
    </citation>
    <scope>NUCLEOTIDE SEQUENCE [LARGE SCALE GENOMIC DNA]</scope>
    <source>
        <strain evidence="4 5">HDW17A</strain>
    </source>
</reference>
<feature type="domain" description="Sugar fermentation stimulation protein C-terminal" evidence="2">
    <location>
        <begin position="82"/>
        <end position="222"/>
    </location>
</feature>
<organism evidence="4 5">
    <name type="scientific">Vagococcus coleopterorum</name>
    <dbReference type="NCBI Taxonomy" id="2714946"/>
    <lineage>
        <taxon>Bacteria</taxon>
        <taxon>Bacillati</taxon>
        <taxon>Bacillota</taxon>
        <taxon>Bacilli</taxon>
        <taxon>Lactobacillales</taxon>
        <taxon>Enterococcaceae</taxon>
        <taxon>Vagococcus</taxon>
    </lineage>
</organism>
<gene>
    <name evidence="1 4" type="primary">sfsA</name>
    <name evidence="4" type="ORF">G7081_00535</name>
</gene>